<sequence length="104" mass="12284">MPMKFVILFECPLHHDYWLFSASSFIFTFLIALEMRISTQKSCKVPLFSYLIYAKRRKGSLCISVPVNMNGRRTNLASENYPKESAERYVWPEKILFYPFVNIC</sequence>
<evidence type="ECO:0000256" key="1">
    <source>
        <dbReference type="SAM" id="Phobius"/>
    </source>
</evidence>
<proteinExistence type="predicted"/>
<evidence type="ECO:0000313" key="2">
    <source>
        <dbReference type="EMBL" id="WVY98738.1"/>
    </source>
</evidence>
<dbReference type="AlphaFoldDB" id="A0AAQ3MX90"/>
<accession>A0AAQ3MX90</accession>
<dbReference type="EMBL" id="CP144692">
    <property type="protein sequence ID" value="WVY98738.1"/>
    <property type="molecule type" value="Genomic_DNA"/>
</dbReference>
<gene>
    <name evidence="2" type="ORF">V8G54_030889</name>
</gene>
<reference evidence="2 3" key="1">
    <citation type="journal article" date="2023" name="Life. Sci Alliance">
        <title>Evolutionary insights into 3D genome organization and epigenetic landscape of Vigna mungo.</title>
        <authorList>
            <person name="Junaid A."/>
            <person name="Singh B."/>
            <person name="Bhatia S."/>
        </authorList>
    </citation>
    <scope>NUCLEOTIDE SEQUENCE [LARGE SCALE GENOMIC DNA]</scope>
    <source>
        <strain evidence="2">Urdbean</strain>
    </source>
</reference>
<keyword evidence="1" id="KW-0472">Membrane</keyword>
<keyword evidence="1" id="KW-0812">Transmembrane</keyword>
<evidence type="ECO:0000313" key="3">
    <source>
        <dbReference type="Proteomes" id="UP001374535"/>
    </source>
</evidence>
<dbReference type="Proteomes" id="UP001374535">
    <property type="component" value="Chromosome 9"/>
</dbReference>
<protein>
    <submittedName>
        <fullName evidence="2">Uncharacterized protein</fullName>
    </submittedName>
</protein>
<keyword evidence="1" id="KW-1133">Transmembrane helix</keyword>
<name>A0AAQ3MX90_VIGMU</name>
<organism evidence="2 3">
    <name type="scientific">Vigna mungo</name>
    <name type="common">Black gram</name>
    <name type="synonym">Phaseolus mungo</name>
    <dbReference type="NCBI Taxonomy" id="3915"/>
    <lineage>
        <taxon>Eukaryota</taxon>
        <taxon>Viridiplantae</taxon>
        <taxon>Streptophyta</taxon>
        <taxon>Embryophyta</taxon>
        <taxon>Tracheophyta</taxon>
        <taxon>Spermatophyta</taxon>
        <taxon>Magnoliopsida</taxon>
        <taxon>eudicotyledons</taxon>
        <taxon>Gunneridae</taxon>
        <taxon>Pentapetalae</taxon>
        <taxon>rosids</taxon>
        <taxon>fabids</taxon>
        <taxon>Fabales</taxon>
        <taxon>Fabaceae</taxon>
        <taxon>Papilionoideae</taxon>
        <taxon>50 kb inversion clade</taxon>
        <taxon>NPAAA clade</taxon>
        <taxon>indigoferoid/millettioid clade</taxon>
        <taxon>Phaseoleae</taxon>
        <taxon>Vigna</taxon>
    </lineage>
</organism>
<feature type="transmembrane region" description="Helical" evidence="1">
    <location>
        <begin position="17"/>
        <end position="35"/>
    </location>
</feature>
<keyword evidence="3" id="KW-1185">Reference proteome</keyword>